<name>A0A9N7UHS3_PLEPL</name>
<dbReference type="Proteomes" id="UP001153269">
    <property type="component" value="Unassembled WGS sequence"/>
</dbReference>
<gene>
    <name evidence="1" type="ORF">PLEPLA_LOCUS20402</name>
</gene>
<protein>
    <submittedName>
        <fullName evidence="1">Uncharacterized protein</fullName>
    </submittedName>
</protein>
<comment type="caution">
    <text evidence="1">The sequence shown here is derived from an EMBL/GenBank/DDBJ whole genome shotgun (WGS) entry which is preliminary data.</text>
</comment>
<evidence type="ECO:0000313" key="2">
    <source>
        <dbReference type="Proteomes" id="UP001153269"/>
    </source>
</evidence>
<dbReference type="AlphaFoldDB" id="A0A9N7UHS3"/>
<accession>A0A9N7UHS3</accession>
<feature type="non-terminal residue" evidence="1">
    <location>
        <position position="116"/>
    </location>
</feature>
<organism evidence="1 2">
    <name type="scientific">Pleuronectes platessa</name>
    <name type="common">European plaice</name>
    <dbReference type="NCBI Taxonomy" id="8262"/>
    <lineage>
        <taxon>Eukaryota</taxon>
        <taxon>Metazoa</taxon>
        <taxon>Chordata</taxon>
        <taxon>Craniata</taxon>
        <taxon>Vertebrata</taxon>
        <taxon>Euteleostomi</taxon>
        <taxon>Actinopterygii</taxon>
        <taxon>Neopterygii</taxon>
        <taxon>Teleostei</taxon>
        <taxon>Neoteleostei</taxon>
        <taxon>Acanthomorphata</taxon>
        <taxon>Carangaria</taxon>
        <taxon>Pleuronectiformes</taxon>
        <taxon>Pleuronectoidei</taxon>
        <taxon>Pleuronectidae</taxon>
        <taxon>Pleuronectes</taxon>
    </lineage>
</organism>
<dbReference type="EMBL" id="CADEAL010001428">
    <property type="protein sequence ID" value="CAB1432339.1"/>
    <property type="molecule type" value="Genomic_DNA"/>
</dbReference>
<sequence length="116" mass="12492">SLLELHSLESDGTLQVKSMFSRGFYRVWESLFQQAVDRVAMTSNVLAVGSAVAGYCKTAVLAFKAPSRELVSELHQCLAGAQVSLTLEILAPISPCFAPLSLALCPSDEPLGYMEI</sequence>
<reference evidence="1" key="1">
    <citation type="submission" date="2020-03" db="EMBL/GenBank/DDBJ databases">
        <authorList>
            <person name="Weist P."/>
        </authorList>
    </citation>
    <scope>NUCLEOTIDE SEQUENCE</scope>
</reference>
<evidence type="ECO:0000313" key="1">
    <source>
        <dbReference type="EMBL" id="CAB1432339.1"/>
    </source>
</evidence>
<keyword evidence="2" id="KW-1185">Reference proteome</keyword>
<proteinExistence type="predicted"/>